<keyword evidence="4" id="KW-0472">Membrane</keyword>
<accession>A0A1I7XLM2</accession>
<evidence type="ECO:0000313" key="6">
    <source>
        <dbReference type="Proteomes" id="UP000095283"/>
    </source>
</evidence>
<dbReference type="Gene3D" id="3.40.50.2300">
    <property type="match status" value="1"/>
</dbReference>
<evidence type="ECO:0000256" key="2">
    <source>
        <dbReference type="ARBA" id="ARBA00022692"/>
    </source>
</evidence>
<dbReference type="InterPro" id="IPR028082">
    <property type="entry name" value="Peripla_BP_I"/>
</dbReference>
<protein>
    <submittedName>
        <fullName evidence="7">ANF_receptor domain-containing protein</fullName>
    </submittedName>
</protein>
<comment type="subcellular location">
    <subcellularLocation>
        <location evidence="1">Membrane</location>
    </subcellularLocation>
</comment>
<dbReference type="SUPFAM" id="SSF53822">
    <property type="entry name" value="Periplasmic binding protein-like I"/>
    <property type="match status" value="1"/>
</dbReference>
<dbReference type="Proteomes" id="UP000095283">
    <property type="component" value="Unplaced"/>
</dbReference>
<dbReference type="WBParaSite" id="Hba_18625">
    <property type="protein sequence ID" value="Hba_18625"/>
    <property type="gene ID" value="Hba_18625"/>
</dbReference>
<keyword evidence="6" id="KW-1185">Reference proteome</keyword>
<feature type="domain" description="Receptor ligand binding region" evidence="5">
    <location>
        <begin position="14"/>
        <end position="128"/>
    </location>
</feature>
<dbReference type="Pfam" id="PF01094">
    <property type="entry name" value="ANF_receptor"/>
    <property type="match status" value="1"/>
</dbReference>
<sequence length="164" mass="19263">MRYKSIFFFTTFCFSEAQTLVRLFNRFEWQEIAVLYYASRSNLIPRCSLVINDLEITLDNDRNMTLVYRKQFMNITNSTFRSALKSLKEVSRVIVVCLDSDEARRGFMIAVAEEEMDQNEYVWIMVESRRAGFKNIWVDTSPEPDGKDSLALRAARKFLVVCHN</sequence>
<keyword evidence="2" id="KW-0812">Transmembrane</keyword>
<dbReference type="InterPro" id="IPR001828">
    <property type="entry name" value="ANF_lig-bd_rcpt"/>
</dbReference>
<evidence type="ECO:0000313" key="7">
    <source>
        <dbReference type="WBParaSite" id="Hba_18625"/>
    </source>
</evidence>
<name>A0A1I7XLM2_HETBA</name>
<proteinExistence type="predicted"/>
<keyword evidence="3" id="KW-1133">Transmembrane helix</keyword>
<organism evidence="6 7">
    <name type="scientific">Heterorhabditis bacteriophora</name>
    <name type="common">Entomopathogenic nematode worm</name>
    <dbReference type="NCBI Taxonomy" id="37862"/>
    <lineage>
        <taxon>Eukaryota</taxon>
        <taxon>Metazoa</taxon>
        <taxon>Ecdysozoa</taxon>
        <taxon>Nematoda</taxon>
        <taxon>Chromadorea</taxon>
        <taxon>Rhabditida</taxon>
        <taxon>Rhabditina</taxon>
        <taxon>Rhabditomorpha</taxon>
        <taxon>Strongyloidea</taxon>
        <taxon>Heterorhabditidae</taxon>
        <taxon>Heterorhabditis</taxon>
    </lineage>
</organism>
<evidence type="ECO:0000259" key="5">
    <source>
        <dbReference type="Pfam" id="PF01094"/>
    </source>
</evidence>
<evidence type="ECO:0000256" key="3">
    <source>
        <dbReference type="ARBA" id="ARBA00022989"/>
    </source>
</evidence>
<dbReference type="GO" id="GO:0016020">
    <property type="term" value="C:membrane"/>
    <property type="evidence" value="ECO:0007669"/>
    <property type="project" value="UniProtKB-SubCell"/>
</dbReference>
<reference evidence="7" key="1">
    <citation type="submission" date="2016-11" db="UniProtKB">
        <authorList>
            <consortium name="WormBaseParasite"/>
        </authorList>
    </citation>
    <scope>IDENTIFICATION</scope>
</reference>
<dbReference type="AlphaFoldDB" id="A0A1I7XLM2"/>
<evidence type="ECO:0000256" key="1">
    <source>
        <dbReference type="ARBA" id="ARBA00004370"/>
    </source>
</evidence>
<evidence type="ECO:0000256" key="4">
    <source>
        <dbReference type="ARBA" id="ARBA00023136"/>
    </source>
</evidence>